<feature type="compositionally biased region" description="Basic and acidic residues" evidence="1">
    <location>
        <begin position="13"/>
        <end position="26"/>
    </location>
</feature>
<proteinExistence type="predicted"/>
<evidence type="ECO:0000259" key="2">
    <source>
        <dbReference type="Pfam" id="PF04937"/>
    </source>
</evidence>
<evidence type="ECO:0000313" key="3">
    <source>
        <dbReference type="EMBL" id="TXG72422.1"/>
    </source>
</evidence>
<gene>
    <name evidence="3" type="ORF">EZV62_001001</name>
</gene>
<accession>A0A5C7IV59</accession>
<sequence>MNPQAEVVSSKANESEKATPIETKEDKSGGINASTFISFPALLSPFRSLIQASLLIFQVPRDQGSIPKGRLLHPELKNFKFLFIIQVNNNVTHCRQVPELVKEEIISYMLKKKHEKEKRNLTANYDDNSIGIGVSDDDDDLAMIYGWMYDAGIPFNAMKYPSFKPFCEAVGQYGPGVTPPSYHEVRVPLLKKDVELTCEAMKVHEDEWKAYGCSILSDGWKDRRERTFINFLVNSPRESVSVDYIYGRTGVVNMLMKYTNMKELLRPAKTRFATAFITLSRIHSQKTNLRKMFTSNEWAQKQWAKEAAAKKVVEVILVPSFWNNIVFALKIVGPLVKVLQLVDSERKPPMGYIYEAMDRAKEAIAKSFGGNESKYGDIFKLIDAR</sequence>
<evidence type="ECO:0000313" key="4">
    <source>
        <dbReference type="Proteomes" id="UP000323000"/>
    </source>
</evidence>
<keyword evidence="4" id="KW-1185">Reference proteome</keyword>
<dbReference type="OrthoDB" id="1934703at2759"/>
<dbReference type="InterPro" id="IPR007021">
    <property type="entry name" value="DUF659"/>
</dbReference>
<comment type="caution">
    <text evidence="3">The sequence shown here is derived from an EMBL/GenBank/DDBJ whole genome shotgun (WGS) entry which is preliminary data.</text>
</comment>
<dbReference type="Proteomes" id="UP000323000">
    <property type="component" value="Chromosome 1"/>
</dbReference>
<reference evidence="4" key="1">
    <citation type="journal article" date="2019" name="Gigascience">
        <title>De novo genome assembly of the endangered Acer yangbiense, a plant species with extremely small populations endemic to Yunnan Province, China.</title>
        <authorList>
            <person name="Yang J."/>
            <person name="Wariss H.M."/>
            <person name="Tao L."/>
            <person name="Zhang R."/>
            <person name="Yun Q."/>
            <person name="Hollingsworth P."/>
            <person name="Dao Z."/>
            <person name="Luo G."/>
            <person name="Guo H."/>
            <person name="Ma Y."/>
            <person name="Sun W."/>
        </authorList>
    </citation>
    <scope>NUCLEOTIDE SEQUENCE [LARGE SCALE GENOMIC DNA]</scope>
    <source>
        <strain evidence="4">cv. Malutang</strain>
    </source>
</reference>
<protein>
    <recommendedName>
        <fullName evidence="2">DUF659 domain-containing protein</fullName>
    </recommendedName>
</protein>
<dbReference type="SUPFAM" id="SSF53098">
    <property type="entry name" value="Ribonuclease H-like"/>
    <property type="match status" value="1"/>
</dbReference>
<evidence type="ECO:0000256" key="1">
    <source>
        <dbReference type="SAM" id="MobiDB-lite"/>
    </source>
</evidence>
<feature type="region of interest" description="Disordered" evidence="1">
    <location>
        <begin position="1"/>
        <end position="26"/>
    </location>
</feature>
<dbReference type="EMBL" id="VAHF01000001">
    <property type="protein sequence ID" value="TXG72422.1"/>
    <property type="molecule type" value="Genomic_DNA"/>
</dbReference>
<dbReference type="Pfam" id="PF04937">
    <property type="entry name" value="DUF659"/>
    <property type="match status" value="1"/>
</dbReference>
<dbReference type="PANTHER" id="PTHR32166">
    <property type="entry name" value="OSJNBA0013A04.12 PROTEIN"/>
    <property type="match status" value="1"/>
</dbReference>
<dbReference type="AlphaFoldDB" id="A0A5C7IV59"/>
<dbReference type="InterPro" id="IPR012337">
    <property type="entry name" value="RNaseH-like_sf"/>
</dbReference>
<feature type="domain" description="DUF659" evidence="2">
    <location>
        <begin position="180"/>
        <end position="240"/>
    </location>
</feature>
<dbReference type="PANTHER" id="PTHR32166:SF74">
    <property type="entry name" value="OS05G0256350 PROTEIN"/>
    <property type="match status" value="1"/>
</dbReference>
<name>A0A5C7IV59_9ROSI</name>
<organism evidence="3 4">
    <name type="scientific">Acer yangbiense</name>
    <dbReference type="NCBI Taxonomy" id="1000413"/>
    <lineage>
        <taxon>Eukaryota</taxon>
        <taxon>Viridiplantae</taxon>
        <taxon>Streptophyta</taxon>
        <taxon>Embryophyta</taxon>
        <taxon>Tracheophyta</taxon>
        <taxon>Spermatophyta</taxon>
        <taxon>Magnoliopsida</taxon>
        <taxon>eudicotyledons</taxon>
        <taxon>Gunneridae</taxon>
        <taxon>Pentapetalae</taxon>
        <taxon>rosids</taxon>
        <taxon>malvids</taxon>
        <taxon>Sapindales</taxon>
        <taxon>Sapindaceae</taxon>
        <taxon>Hippocastanoideae</taxon>
        <taxon>Acereae</taxon>
        <taxon>Acer</taxon>
    </lineage>
</organism>